<comment type="caution">
    <text evidence="1">The sequence shown here is derived from an EMBL/GenBank/DDBJ whole genome shotgun (WGS) entry which is preliminary data.</text>
</comment>
<dbReference type="EMBL" id="JYJH01000012">
    <property type="protein sequence ID" value="KJK38191.1"/>
    <property type="molecule type" value="Genomic_DNA"/>
</dbReference>
<name>A0A0M2GRZ5_9ACTN</name>
<dbReference type="PATRIC" id="fig|284040.3.peg.1445"/>
<reference evidence="2" key="1">
    <citation type="submission" date="2015-02" db="EMBL/GenBank/DDBJ databases">
        <authorList>
            <person name="Ju K.-S."/>
            <person name="Doroghazi J.R."/>
            <person name="Metcalf W."/>
        </authorList>
    </citation>
    <scope>NUCLEOTIDE SEQUENCE [LARGE SCALE GENOMIC DNA]</scope>
    <source>
        <strain evidence="2">NRRL B-16380</strain>
    </source>
</reference>
<protein>
    <submittedName>
        <fullName evidence="1">Uncharacterized protein</fullName>
    </submittedName>
</protein>
<dbReference type="RefSeq" id="WP_031136767.1">
    <property type="nucleotide sequence ID" value="NZ_JBMVBE010000012.1"/>
</dbReference>
<sequence length="166" mass="18584">MDDVKIVVERRYAPDPIDYERLVHLVESTGERVVLTEADVPMSVLFPAGRVAELEHWARADYPAPAVIPQDGDEEGAEEATWDVGRLRAESLAGPRQYGPYTRYVRPDGMRVSFARGGTVVAVQLTADEAAWLEDKAMYTRQAFMDPRQAAAFEEFLAGQRPVDEE</sequence>
<evidence type="ECO:0000313" key="2">
    <source>
        <dbReference type="Proteomes" id="UP000034786"/>
    </source>
</evidence>
<dbReference type="Proteomes" id="UP000034786">
    <property type="component" value="Unassembled WGS sequence"/>
</dbReference>
<organism evidence="1 2">
    <name type="scientific">Streptomyces variegatus</name>
    <dbReference type="NCBI Taxonomy" id="284040"/>
    <lineage>
        <taxon>Bacteria</taxon>
        <taxon>Bacillati</taxon>
        <taxon>Actinomycetota</taxon>
        <taxon>Actinomycetes</taxon>
        <taxon>Kitasatosporales</taxon>
        <taxon>Streptomycetaceae</taxon>
        <taxon>Streptomyces</taxon>
    </lineage>
</organism>
<keyword evidence="2" id="KW-1185">Reference proteome</keyword>
<proteinExistence type="predicted"/>
<accession>A0A0M2GRZ5</accession>
<gene>
    <name evidence="1" type="ORF">UK15_18180</name>
</gene>
<dbReference type="AlphaFoldDB" id="A0A0M2GRZ5"/>
<evidence type="ECO:0000313" key="1">
    <source>
        <dbReference type="EMBL" id="KJK38191.1"/>
    </source>
</evidence>